<evidence type="ECO:0000313" key="3">
    <source>
        <dbReference type="Proteomes" id="UP000575241"/>
    </source>
</evidence>
<evidence type="ECO:0000313" key="2">
    <source>
        <dbReference type="EMBL" id="MBB4839533.1"/>
    </source>
</evidence>
<reference evidence="2 3" key="1">
    <citation type="submission" date="2020-08" db="EMBL/GenBank/DDBJ databases">
        <title>Functional genomics of gut bacteria from endangered species of beetles.</title>
        <authorList>
            <person name="Carlos-Shanley C."/>
        </authorList>
    </citation>
    <scope>NUCLEOTIDE SEQUENCE [LARGE SCALE GENOMIC DNA]</scope>
    <source>
        <strain evidence="2 3">S00224</strain>
    </source>
</reference>
<feature type="region of interest" description="Disordered" evidence="1">
    <location>
        <begin position="21"/>
        <end position="51"/>
    </location>
</feature>
<gene>
    <name evidence="2" type="ORF">HNP52_002602</name>
</gene>
<evidence type="ECO:0000256" key="1">
    <source>
        <dbReference type="SAM" id="MobiDB-lite"/>
    </source>
</evidence>
<dbReference type="RefSeq" id="WP_184167707.1">
    <property type="nucleotide sequence ID" value="NZ_JACHLN010000002.1"/>
</dbReference>
<accession>A0A7W7K2S9</accession>
<keyword evidence="3" id="KW-1185">Reference proteome</keyword>
<proteinExistence type="predicted"/>
<dbReference type="EMBL" id="JACHLN010000002">
    <property type="protein sequence ID" value="MBB4839533.1"/>
    <property type="molecule type" value="Genomic_DNA"/>
</dbReference>
<dbReference type="AlphaFoldDB" id="A0A7W7K2S9"/>
<sequence>MSWFADILIQEIASWFGDLGRKRRDMAPDPDFRSRHKRMKRSPRRAEKVGK</sequence>
<name>A0A7W7K2S9_9SPHN</name>
<protein>
    <submittedName>
        <fullName evidence="2">Uncharacterized protein</fullName>
    </submittedName>
</protein>
<organism evidence="2 3">
    <name type="scientific">Sphingomonas kyeonggiensis</name>
    <dbReference type="NCBI Taxonomy" id="1268553"/>
    <lineage>
        <taxon>Bacteria</taxon>
        <taxon>Pseudomonadati</taxon>
        <taxon>Pseudomonadota</taxon>
        <taxon>Alphaproteobacteria</taxon>
        <taxon>Sphingomonadales</taxon>
        <taxon>Sphingomonadaceae</taxon>
        <taxon>Sphingomonas</taxon>
    </lineage>
</organism>
<comment type="caution">
    <text evidence="2">The sequence shown here is derived from an EMBL/GenBank/DDBJ whole genome shotgun (WGS) entry which is preliminary data.</text>
</comment>
<feature type="compositionally biased region" description="Basic residues" evidence="1">
    <location>
        <begin position="34"/>
        <end position="43"/>
    </location>
</feature>
<dbReference type="Proteomes" id="UP000575241">
    <property type="component" value="Unassembled WGS sequence"/>
</dbReference>